<reference evidence="1 2" key="1">
    <citation type="journal article" date="2015" name="Int. J. Syst. Evol. Microbiol.">
        <title>Amycolatopsis rhabdoformis sp. nov., an actinomycete isolated from a tropical forest soil.</title>
        <authorList>
            <person name="Souza W.R."/>
            <person name="Silva R.E."/>
            <person name="Goodfellow M."/>
            <person name="Busarakam K."/>
            <person name="Figueiro F.S."/>
            <person name="Ferreira D."/>
            <person name="Rodrigues-Filho E."/>
            <person name="Moraes L.A.B."/>
            <person name="Zucchi T.D."/>
        </authorList>
    </citation>
    <scope>NUCLEOTIDE SEQUENCE [LARGE SCALE GENOMIC DNA]</scope>
    <source>
        <strain evidence="1 2">NCIMB 14900</strain>
    </source>
</reference>
<keyword evidence="2" id="KW-1185">Reference proteome</keyword>
<sequence length="329" mass="33806">MVHDLKRSRLAKLFPLVVAGVLAVTACGGPQLGKENFPRTTVPAASGDGGSGPITDAAVSADALRQVLPCQFLDNTTLSALGAPEGEPTASSVRYDECSAKVRDAGGKELSVDVQLGTIVLFAADKTTGQVGGLPQVEVPDTTGGSCEVSALTSRDPSLGVAFEIDYPGGDPCRAGRTLLAPAVDKLHNSPQKYPDVKGSTLTADACAVLDQSAVDAAEKGAKGGATGLHSCQWGNNPNITVMFFPALPPLEGDGWLKADVGGANQAYAKKGTAGTDCKVEWQHRPWQGDHGELVQVGYTDYDLKPGAGDPCATATTLAKSVAGKLPRP</sequence>
<evidence type="ECO:0000313" key="2">
    <source>
        <dbReference type="Proteomes" id="UP001330812"/>
    </source>
</evidence>
<proteinExistence type="predicted"/>
<protein>
    <recommendedName>
        <fullName evidence="3">DUF3558 domain-containing protein</fullName>
    </recommendedName>
</protein>
<name>A0ABZ1HZ11_9PSEU</name>
<gene>
    <name evidence="1" type="ORF">VSH64_28105</name>
</gene>
<dbReference type="Proteomes" id="UP001330812">
    <property type="component" value="Chromosome"/>
</dbReference>
<dbReference type="PROSITE" id="PS51257">
    <property type="entry name" value="PROKAR_LIPOPROTEIN"/>
    <property type="match status" value="1"/>
</dbReference>
<dbReference type="EMBL" id="CP142149">
    <property type="protein sequence ID" value="WSE26741.1"/>
    <property type="molecule type" value="Genomic_DNA"/>
</dbReference>
<evidence type="ECO:0000313" key="1">
    <source>
        <dbReference type="EMBL" id="WSE26741.1"/>
    </source>
</evidence>
<accession>A0ABZ1HZ11</accession>
<organism evidence="1 2">
    <name type="scientific">Amycolatopsis rhabdoformis</name>
    <dbReference type="NCBI Taxonomy" id="1448059"/>
    <lineage>
        <taxon>Bacteria</taxon>
        <taxon>Bacillati</taxon>
        <taxon>Actinomycetota</taxon>
        <taxon>Actinomycetes</taxon>
        <taxon>Pseudonocardiales</taxon>
        <taxon>Pseudonocardiaceae</taxon>
        <taxon>Amycolatopsis</taxon>
    </lineage>
</organism>
<dbReference type="RefSeq" id="WP_326565723.1">
    <property type="nucleotide sequence ID" value="NZ_CP142149.1"/>
</dbReference>
<evidence type="ECO:0008006" key="3">
    <source>
        <dbReference type="Google" id="ProtNLM"/>
    </source>
</evidence>